<evidence type="ECO:0000313" key="3">
    <source>
        <dbReference type="Proteomes" id="UP000317369"/>
    </source>
</evidence>
<proteinExistence type="predicted"/>
<evidence type="ECO:0000313" key="2">
    <source>
        <dbReference type="EMBL" id="QDU33429.1"/>
    </source>
</evidence>
<dbReference type="KEGG" id="pcor:KS4_14750"/>
<feature type="transmembrane region" description="Helical" evidence="1">
    <location>
        <begin position="12"/>
        <end position="34"/>
    </location>
</feature>
<dbReference type="Proteomes" id="UP000317369">
    <property type="component" value="Chromosome"/>
</dbReference>
<accession>A0A517YT67</accession>
<protein>
    <submittedName>
        <fullName evidence="2">Uncharacterized protein</fullName>
    </submittedName>
</protein>
<keyword evidence="3" id="KW-1185">Reference proteome</keyword>
<evidence type="ECO:0000256" key="1">
    <source>
        <dbReference type="SAM" id="Phobius"/>
    </source>
</evidence>
<keyword evidence="1" id="KW-0812">Transmembrane</keyword>
<reference evidence="2 3" key="1">
    <citation type="submission" date="2019-02" db="EMBL/GenBank/DDBJ databases">
        <title>Deep-cultivation of Planctomycetes and their phenomic and genomic characterization uncovers novel biology.</title>
        <authorList>
            <person name="Wiegand S."/>
            <person name="Jogler M."/>
            <person name="Boedeker C."/>
            <person name="Pinto D."/>
            <person name="Vollmers J."/>
            <person name="Rivas-Marin E."/>
            <person name="Kohn T."/>
            <person name="Peeters S.H."/>
            <person name="Heuer A."/>
            <person name="Rast P."/>
            <person name="Oberbeckmann S."/>
            <person name="Bunk B."/>
            <person name="Jeske O."/>
            <person name="Meyerdierks A."/>
            <person name="Storesund J.E."/>
            <person name="Kallscheuer N."/>
            <person name="Luecker S."/>
            <person name="Lage O.M."/>
            <person name="Pohl T."/>
            <person name="Merkel B.J."/>
            <person name="Hornburger P."/>
            <person name="Mueller R.-W."/>
            <person name="Bruemmer F."/>
            <person name="Labrenz M."/>
            <person name="Spormann A.M."/>
            <person name="Op den Camp H."/>
            <person name="Overmann J."/>
            <person name="Amann R."/>
            <person name="Jetten M.S.M."/>
            <person name="Mascher T."/>
            <person name="Medema M.H."/>
            <person name="Devos D.P."/>
            <person name="Kaster A.-K."/>
            <person name="Ovreas L."/>
            <person name="Rohde M."/>
            <person name="Galperin M.Y."/>
            <person name="Jogler C."/>
        </authorList>
    </citation>
    <scope>NUCLEOTIDE SEQUENCE [LARGE SCALE GENOMIC DNA]</scope>
    <source>
        <strain evidence="2 3">KS4</strain>
    </source>
</reference>
<keyword evidence="1" id="KW-0472">Membrane</keyword>
<dbReference type="AlphaFoldDB" id="A0A517YT67"/>
<organism evidence="2 3">
    <name type="scientific">Poriferisphaera corsica</name>
    <dbReference type="NCBI Taxonomy" id="2528020"/>
    <lineage>
        <taxon>Bacteria</taxon>
        <taxon>Pseudomonadati</taxon>
        <taxon>Planctomycetota</taxon>
        <taxon>Phycisphaerae</taxon>
        <taxon>Phycisphaerales</taxon>
        <taxon>Phycisphaeraceae</taxon>
        <taxon>Poriferisphaera</taxon>
    </lineage>
</organism>
<name>A0A517YT67_9BACT</name>
<sequence>MEVVVREGRGGLVCVLLTCFVGRADLLGIIYGAILRTKSDFLRLV</sequence>
<gene>
    <name evidence="2" type="ORF">KS4_14750</name>
</gene>
<dbReference type="EMBL" id="CP036425">
    <property type="protein sequence ID" value="QDU33429.1"/>
    <property type="molecule type" value="Genomic_DNA"/>
</dbReference>
<keyword evidence="1" id="KW-1133">Transmembrane helix</keyword>